<gene>
    <name evidence="9" type="ORF">JDV02_001585</name>
</gene>
<keyword evidence="2" id="KW-0813">Transport</keyword>
<sequence>MSSPSQRGRPLRRPSLLSLDDSYHHHYPLATRTGTLASLIRSRSQQRLSGGAGGIAAAGGGPGSAGGSWPPPASRRMSSDDEEAAWARHEDDDIERLLRDETRLGQVLRGPQIRSMNLIGKSNPRYSWDRYWKQEDELRAMKKPIREYYERTNELIQQYMYIDCLLDSSIPHDLLNEYNAELEASAFRPVDVPATISEEPSLSQSVSASLDLNGSGPGPGSYGSITPASNNNNTNSNNTAGSTSPPGSGSKPSLPQKRTPKDIFRSSEALPLLKHMDGHEPHDDDEAEDESSPALPSSPDETGPRPYLPWLEDAEIDSDDPVVTLAIWVNLVANVILLVGKILVVVSVPSMSVLASLVDAVLDFLSTAIVWITTRLISTGQKDQHQYPVGRRRLEPVGVLVFSVIMVTSFVQVGLECIQRLASPEHEILQLGLPAIIIMISTIVIKGACWVWCRVVKNSSVRALAEDAKTDVIFNIGSILFPIIGFYGKVWWLDATGGLLLSFVVIVTWSRTSAHHVRNLTGFSARPDERNLLLYLTMRFATAIRQIQNLRAYHAGDKLFVEVDIVLSAITPLKDSHDLSEVLTYFLESVPIVDRAFVHVDYASYNAPTHMLKQSAT</sequence>
<feature type="transmembrane region" description="Helical" evidence="7">
    <location>
        <begin position="468"/>
        <end position="484"/>
    </location>
</feature>
<feature type="domain" description="Cation efflux protein transmembrane" evidence="8">
    <location>
        <begin position="327"/>
        <end position="520"/>
    </location>
</feature>
<keyword evidence="10" id="KW-1185">Reference proteome</keyword>
<dbReference type="Proteomes" id="UP000829364">
    <property type="component" value="Chromosome 1"/>
</dbReference>
<feature type="transmembrane region" description="Helical" evidence="7">
    <location>
        <begin position="435"/>
        <end position="456"/>
    </location>
</feature>
<feature type="region of interest" description="Disordered" evidence="6">
    <location>
        <begin position="275"/>
        <end position="309"/>
    </location>
</feature>
<evidence type="ECO:0000259" key="8">
    <source>
        <dbReference type="Pfam" id="PF01545"/>
    </source>
</evidence>
<feature type="region of interest" description="Disordered" evidence="6">
    <location>
        <begin position="1"/>
        <end position="23"/>
    </location>
</feature>
<keyword evidence="5 7" id="KW-0472">Membrane</keyword>
<dbReference type="SUPFAM" id="SSF160240">
    <property type="entry name" value="Cation efflux protein cytoplasmic domain-like"/>
    <property type="match status" value="1"/>
</dbReference>
<dbReference type="KEGG" id="ptkz:JDV02_001585"/>
<evidence type="ECO:0000313" key="9">
    <source>
        <dbReference type="EMBL" id="UNI15010.1"/>
    </source>
</evidence>
<evidence type="ECO:0000256" key="1">
    <source>
        <dbReference type="ARBA" id="ARBA00004141"/>
    </source>
</evidence>
<evidence type="ECO:0000256" key="4">
    <source>
        <dbReference type="ARBA" id="ARBA00022989"/>
    </source>
</evidence>
<dbReference type="FunFam" id="1.20.1510.10:FF:000005">
    <property type="entry name" value="Putative Cation diffusion facilitator 1"/>
    <property type="match status" value="1"/>
</dbReference>
<dbReference type="Gene3D" id="3.30.70.1350">
    <property type="entry name" value="Cation efflux protein, cytoplasmic domain"/>
    <property type="match status" value="1"/>
</dbReference>
<dbReference type="GO" id="GO:0098771">
    <property type="term" value="P:inorganic ion homeostasis"/>
    <property type="evidence" value="ECO:0007669"/>
    <property type="project" value="UniProtKB-ARBA"/>
</dbReference>
<protein>
    <recommendedName>
        <fullName evidence="8">Cation efflux protein transmembrane domain-containing protein</fullName>
    </recommendedName>
</protein>
<evidence type="ECO:0000256" key="7">
    <source>
        <dbReference type="SAM" id="Phobius"/>
    </source>
</evidence>
<accession>A0A9Q8Q8L2</accession>
<feature type="compositionally biased region" description="Polar residues" evidence="6">
    <location>
        <begin position="198"/>
        <end position="212"/>
    </location>
</feature>
<evidence type="ECO:0000256" key="6">
    <source>
        <dbReference type="SAM" id="MobiDB-lite"/>
    </source>
</evidence>
<evidence type="ECO:0000313" key="10">
    <source>
        <dbReference type="Proteomes" id="UP000829364"/>
    </source>
</evidence>
<dbReference type="GO" id="GO:0008324">
    <property type="term" value="F:monoatomic cation transmembrane transporter activity"/>
    <property type="evidence" value="ECO:0007669"/>
    <property type="project" value="InterPro"/>
</dbReference>
<dbReference type="InterPro" id="IPR027469">
    <property type="entry name" value="Cation_efflux_TMD_sf"/>
</dbReference>
<feature type="compositionally biased region" description="Low complexity" evidence="6">
    <location>
        <begin position="1"/>
        <end position="19"/>
    </location>
</feature>
<dbReference type="PANTHER" id="PTHR43840:SF4">
    <property type="entry name" value="CDF DIVALENT METAL CATION TRANSPORTER (EUROFUNG)"/>
    <property type="match status" value="1"/>
</dbReference>
<evidence type="ECO:0000256" key="3">
    <source>
        <dbReference type="ARBA" id="ARBA00022692"/>
    </source>
</evidence>
<proteinExistence type="predicted"/>
<feature type="region of interest" description="Disordered" evidence="6">
    <location>
        <begin position="42"/>
        <end position="82"/>
    </location>
</feature>
<evidence type="ECO:0000256" key="5">
    <source>
        <dbReference type="ARBA" id="ARBA00023136"/>
    </source>
</evidence>
<dbReference type="RefSeq" id="XP_047838491.1">
    <property type="nucleotide sequence ID" value="XM_047982525.1"/>
</dbReference>
<reference evidence="9" key="1">
    <citation type="submission" date="2021-11" db="EMBL/GenBank/DDBJ databases">
        <title>Purpureocillium_takamizusanense_genome.</title>
        <authorList>
            <person name="Nguyen N.-H."/>
        </authorList>
    </citation>
    <scope>NUCLEOTIDE SEQUENCE</scope>
    <source>
        <strain evidence="9">PT3</strain>
    </source>
</reference>
<dbReference type="SUPFAM" id="SSF161111">
    <property type="entry name" value="Cation efflux protein transmembrane domain-like"/>
    <property type="match status" value="1"/>
</dbReference>
<dbReference type="InterPro" id="IPR036837">
    <property type="entry name" value="Cation_efflux_CTD_sf"/>
</dbReference>
<dbReference type="InterPro" id="IPR050291">
    <property type="entry name" value="CDF_Transporter"/>
</dbReference>
<keyword evidence="3 7" id="KW-0812">Transmembrane</keyword>
<dbReference type="GeneID" id="72063548"/>
<evidence type="ECO:0000256" key="2">
    <source>
        <dbReference type="ARBA" id="ARBA00022448"/>
    </source>
</evidence>
<dbReference type="GO" id="GO:0016020">
    <property type="term" value="C:membrane"/>
    <property type="evidence" value="ECO:0007669"/>
    <property type="project" value="UniProtKB-SubCell"/>
</dbReference>
<dbReference type="InterPro" id="IPR058533">
    <property type="entry name" value="Cation_efflux_TM"/>
</dbReference>
<feature type="transmembrane region" description="Helical" evidence="7">
    <location>
        <begin position="397"/>
        <end position="415"/>
    </location>
</feature>
<dbReference type="Pfam" id="PF01545">
    <property type="entry name" value="Cation_efflux"/>
    <property type="match status" value="1"/>
</dbReference>
<dbReference type="AlphaFoldDB" id="A0A9Q8Q8L2"/>
<dbReference type="EMBL" id="CP086354">
    <property type="protein sequence ID" value="UNI15010.1"/>
    <property type="molecule type" value="Genomic_DNA"/>
</dbReference>
<keyword evidence="4 7" id="KW-1133">Transmembrane helix</keyword>
<feature type="compositionally biased region" description="Low complexity" evidence="6">
    <location>
        <begin position="222"/>
        <end position="253"/>
    </location>
</feature>
<dbReference type="OrthoDB" id="78296at2759"/>
<dbReference type="GO" id="GO:0030003">
    <property type="term" value="P:intracellular monoatomic cation homeostasis"/>
    <property type="evidence" value="ECO:0007669"/>
    <property type="project" value="UniProtKB-ARBA"/>
</dbReference>
<feature type="transmembrane region" description="Helical" evidence="7">
    <location>
        <begin position="325"/>
        <end position="348"/>
    </location>
</feature>
<dbReference type="FunFam" id="3.30.70.1350:FF:000004">
    <property type="entry name" value="Cation diffusion facilitator 10"/>
    <property type="match status" value="1"/>
</dbReference>
<dbReference type="Gene3D" id="1.20.1510.10">
    <property type="entry name" value="Cation efflux protein transmembrane domain"/>
    <property type="match status" value="1"/>
</dbReference>
<feature type="region of interest" description="Disordered" evidence="6">
    <location>
        <begin position="198"/>
        <end position="259"/>
    </location>
</feature>
<name>A0A9Q8Q8L2_9HYPO</name>
<dbReference type="PANTHER" id="PTHR43840">
    <property type="entry name" value="MITOCHONDRIAL METAL TRANSPORTER 1-RELATED"/>
    <property type="match status" value="1"/>
</dbReference>
<feature type="transmembrane region" description="Helical" evidence="7">
    <location>
        <begin position="354"/>
        <end position="377"/>
    </location>
</feature>
<comment type="subcellular location">
    <subcellularLocation>
        <location evidence="1">Membrane</location>
        <topology evidence="1">Multi-pass membrane protein</topology>
    </subcellularLocation>
</comment>
<feature type="compositionally biased region" description="Gly residues" evidence="6">
    <location>
        <begin position="50"/>
        <end position="66"/>
    </location>
</feature>
<organism evidence="9 10">
    <name type="scientific">Purpureocillium takamizusanense</name>
    <dbReference type="NCBI Taxonomy" id="2060973"/>
    <lineage>
        <taxon>Eukaryota</taxon>
        <taxon>Fungi</taxon>
        <taxon>Dikarya</taxon>
        <taxon>Ascomycota</taxon>
        <taxon>Pezizomycotina</taxon>
        <taxon>Sordariomycetes</taxon>
        <taxon>Hypocreomycetidae</taxon>
        <taxon>Hypocreales</taxon>
        <taxon>Ophiocordycipitaceae</taxon>
        <taxon>Purpureocillium</taxon>
    </lineage>
</organism>